<sequence length="310" mass="34393">MSEIQLDSKSNSKASQIVLNPYLRTFLEDSASGFLSGISQILVGQPLDLAKVLVQTRQYSSTSTALLNVTKNEGPLALYKGASVPLIGTGIMNMVLFNFTYVTRREILRLNPEQKELTMSQYYGAGTLAGVFIAFLASPVEQIRILLQTQTADSKIYKGPIDVMKKIYHAEGMSGLFRGLPVTIIRDAHAHGVWFVTYEYLIKKTCDYNHCAREEISPVKLLTYGGIAGVTLWGSTYPIDVIKTVQQSDGIGKNKRFNSFVDVYKWIYQTSGYGGFWKGISATLVRAFPVNAAVFATAEITRRLIKKDTN</sequence>
<evidence type="ECO:0000256" key="1">
    <source>
        <dbReference type="ARBA" id="ARBA00004225"/>
    </source>
</evidence>
<comment type="caution">
    <text evidence="12">The sequence shown here is derived from an EMBL/GenBank/DDBJ whole genome shotgun (WGS) entry which is preliminary data.</text>
</comment>
<evidence type="ECO:0000256" key="2">
    <source>
        <dbReference type="ARBA" id="ARBA00006375"/>
    </source>
</evidence>
<evidence type="ECO:0000256" key="4">
    <source>
        <dbReference type="ARBA" id="ARBA00022692"/>
    </source>
</evidence>
<evidence type="ECO:0000256" key="6">
    <source>
        <dbReference type="ARBA" id="ARBA00022989"/>
    </source>
</evidence>
<dbReference type="GO" id="GO:0000064">
    <property type="term" value="F:L-ornithine transmembrane transporter activity"/>
    <property type="evidence" value="ECO:0007669"/>
    <property type="project" value="TreeGrafter"/>
</dbReference>
<feature type="repeat" description="Solcar" evidence="9">
    <location>
        <begin position="117"/>
        <end position="204"/>
    </location>
</feature>
<dbReference type="InterPro" id="IPR018108">
    <property type="entry name" value="MCP_transmembrane"/>
</dbReference>
<organism evidence="12 13">
    <name type="scientific">Candida boidinii</name>
    <name type="common">Yeast</name>
    <dbReference type="NCBI Taxonomy" id="5477"/>
    <lineage>
        <taxon>Eukaryota</taxon>
        <taxon>Fungi</taxon>
        <taxon>Dikarya</taxon>
        <taxon>Ascomycota</taxon>
        <taxon>Saccharomycotina</taxon>
        <taxon>Pichiomycetes</taxon>
        <taxon>Pichiales</taxon>
        <taxon>Pichiaceae</taxon>
        <taxon>Ogataea</taxon>
        <taxon>Ogataea/Candida clade</taxon>
    </lineage>
</organism>
<keyword evidence="8 9" id="KW-0472">Membrane</keyword>
<keyword evidence="3 10" id="KW-0813">Transport</keyword>
<evidence type="ECO:0000256" key="3">
    <source>
        <dbReference type="ARBA" id="ARBA00022448"/>
    </source>
</evidence>
<keyword evidence="4 9" id="KW-0812">Transmembrane</keyword>
<dbReference type="AlphaFoldDB" id="A0A9W6T1Z0"/>
<dbReference type="Pfam" id="PF00153">
    <property type="entry name" value="Mito_carr"/>
    <property type="match status" value="3"/>
</dbReference>
<keyword evidence="13" id="KW-1185">Reference proteome</keyword>
<dbReference type="Proteomes" id="UP001165120">
    <property type="component" value="Unassembled WGS sequence"/>
</dbReference>
<reference evidence="12" key="1">
    <citation type="submission" date="2023-04" db="EMBL/GenBank/DDBJ databases">
        <title>Candida boidinii NBRC 10035.</title>
        <authorList>
            <person name="Ichikawa N."/>
            <person name="Sato H."/>
            <person name="Tonouchi N."/>
        </authorList>
    </citation>
    <scope>NUCLEOTIDE SEQUENCE</scope>
    <source>
        <strain evidence="12">NBRC 10035</strain>
    </source>
</reference>
<comment type="similarity">
    <text evidence="2 10">Belongs to the mitochondrial carrier (TC 2.A.29) family.</text>
</comment>
<evidence type="ECO:0000256" key="10">
    <source>
        <dbReference type="RuleBase" id="RU000488"/>
    </source>
</evidence>
<comment type="subcellular location">
    <subcellularLocation>
        <location evidence="1">Mitochondrion membrane</location>
        <topology evidence="1">Multi-pass membrane protein</topology>
    </subcellularLocation>
</comment>
<evidence type="ECO:0000256" key="9">
    <source>
        <dbReference type="PROSITE-ProRule" id="PRU00282"/>
    </source>
</evidence>
<keyword evidence="7" id="KW-0496">Mitochondrion</keyword>
<protein>
    <submittedName>
        <fullName evidence="12">Unnamed protein product</fullName>
    </submittedName>
</protein>
<evidence type="ECO:0000256" key="7">
    <source>
        <dbReference type="ARBA" id="ARBA00023128"/>
    </source>
</evidence>
<evidence type="ECO:0000313" key="13">
    <source>
        <dbReference type="Proteomes" id="UP001165120"/>
    </source>
</evidence>
<accession>A0A9W6T1Z0</accession>
<dbReference type="PROSITE" id="PS50920">
    <property type="entry name" value="SOLCAR"/>
    <property type="match status" value="3"/>
</dbReference>
<dbReference type="InterPro" id="IPR023395">
    <property type="entry name" value="MCP_dom_sf"/>
</dbReference>
<dbReference type="Gene3D" id="1.50.40.10">
    <property type="entry name" value="Mitochondrial carrier domain"/>
    <property type="match status" value="1"/>
</dbReference>
<dbReference type="GO" id="GO:0031966">
    <property type="term" value="C:mitochondrial membrane"/>
    <property type="evidence" value="ECO:0007669"/>
    <property type="project" value="UniProtKB-SubCell"/>
</dbReference>
<name>A0A9W6T1Z0_CANBO</name>
<dbReference type="PANTHER" id="PTHR45624:SF12">
    <property type="entry name" value="MITOCHONDRIAL ORNITHINE TRANSPORTER 1"/>
    <property type="match status" value="1"/>
</dbReference>
<dbReference type="SUPFAM" id="SSF103506">
    <property type="entry name" value="Mitochondrial carrier"/>
    <property type="match status" value="1"/>
</dbReference>
<keyword evidence="5" id="KW-0677">Repeat</keyword>
<proteinExistence type="inferred from homology"/>
<evidence type="ECO:0000256" key="11">
    <source>
        <dbReference type="SAM" id="Phobius"/>
    </source>
</evidence>
<dbReference type="InterPro" id="IPR050567">
    <property type="entry name" value="Mitochondrial_Carrier"/>
</dbReference>
<dbReference type="EMBL" id="BSXN01001340">
    <property type="protein sequence ID" value="GME72692.1"/>
    <property type="molecule type" value="Genomic_DNA"/>
</dbReference>
<feature type="repeat" description="Solcar" evidence="9">
    <location>
        <begin position="24"/>
        <end position="106"/>
    </location>
</feature>
<dbReference type="PANTHER" id="PTHR45624">
    <property type="entry name" value="MITOCHONDRIAL BASIC AMINO ACIDS TRANSPORTER-RELATED"/>
    <property type="match status" value="1"/>
</dbReference>
<gene>
    <name evidence="12" type="ORF">Cboi02_000372400</name>
</gene>
<feature type="transmembrane region" description="Helical" evidence="11">
    <location>
        <begin position="122"/>
        <end position="140"/>
    </location>
</feature>
<evidence type="ECO:0000256" key="8">
    <source>
        <dbReference type="ARBA" id="ARBA00023136"/>
    </source>
</evidence>
<dbReference type="GO" id="GO:1990575">
    <property type="term" value="P:mitochondrial L-ornithine transmembrane transport"/>
    <property type="evidence" value="ECO:0007669"/>
    <property type="project" value="TreeGrafter"/>
</dbReference>
<feature type="transmembrane region" description="Helical" evidence="11">
    <location>
        <begin position="82"/>
        <end position="101"/>
    </location>
</feature>
<evidence type="ECO:0000256" key="5">
    <source>
        <dbReference type="ARBA" id="ARBA00022737"/>
    </source>
</evidence>
<evidence type="ECO:0000313" key="12">
    <source>
        <dbReference type="EMBL" id="GME72692.1"/>
    </source>
</evidence>
<feature type="repeat" description="Solcar" evidence="9">
    <location>
        <begin position="216"/>
        <end position="304"/>
    </location>
</feature>
<keyword evidence="6 11" id="KW-1133">Transmembrane helix</keyword>